<feature type="compositionally biased region" description="Polar residues" evidence="1">
    <location>
        <begin position="332"/>
        <end position="342"/>
    </location>
</feature>
<keyword evidence="2" id="KW-0472">Membrane</keyword>
<dbReference type="Pfam" id="PF10323">
    <property type="entry name" value="7TM_GPCR_Srv"/>
    <property type="match status" value="1"/>
</dbReference>
<feature type="transmembrane region" description="Helical" evidence="2">
    <location>
        <begin position="137"/>
        <end position="158"/>
    </location>
</feature>
<keyword evidence="2" id="KW-1133">Transmembrane helix</keyword>
<reference evidence="4" key="2">
    <citation type="submission" date="2015-08" db="UniProtKB">
        <authorList>
            <consortium name="WormBaseParasite"/>
        </authorList>
    </citation>
    <scope>IDENTIFICATION</scope>
</reference>
<reference evidence="3" key="1">
    <citation type="submission" date="2014-07" db="EMBL/GenBank/DDBJ databases">
        <authorList>
            <person name="Martin A.A"/>
            <person name="De Silva N."/>
        </authorList>
    </citation>
    <scope>NUCLEOTIDE SEQUENCE</scope>
</reference>
<sequence length="342" mass="39641">MLQDFILYLNSNVSNRLPNYGVFNTFFEKLRIDQVDIRIINFISYTTIFSQYIGVVFLALNRFTAIYLHFHYDTFWKYLLPIAVIIIYLFPLIFTWPYLCNLTVYRLLWDDNGEGGYNITTKENNCVFYNKSVVTSAFSFGSSSISFLLNFASLAYLVKEKGFLALFRNLNNHSKNTLSRYEITKTKSERNMLLCSILSFFFGLLFGIFSQLSRYFAQTKNWKSFRINCMVISVFYDLTSLSKCWMLFVTSETIRKEVKRIIFGIAPKTQIQFINVKAKANKVTVLGFDLPFTFDLVSTFDLDLYVVELNPLFSCALENEPDNPDEPGILDGSNSVLSSDFL</sequence>
<evidence type="ECO:0000256" key="2">
    <source>
        <dbReference type="SAM" id="Phobius"/>
    </source>
</evidence>
<accession>A0A0K0G2F1</accession>
<keyword evidence="3" id="KW-1185">Reference proteome</keyword>
<dbReference type="SUPFAM" id="SSF81321">
    <property type="entry name" value="Family A G protein-coupled receptor-like"/>
    <property type="match status" value="1"/>
</dbReference>
<proteinExistence type="predicted"/>
<keyword evidence="2" id="KW-0812">Transmembrane</keyword>
<evidence type="ECO:0000256" key="1">
    <source>
        <dbReference type="SAM" id="MobiDB-lite"/>
    </source>
</evidence>
<dbReference type="Gene3D" id="1.20.1070.10">
    <property type="entry name" value="Rhodopsin 7-helix transmembrane proteins"/>
    <property type="match status" value="1"/>
</dbReference>
<dbReference type="InterPro" id="IPR019426">
    <property type="entry name" value="7TM_GPCR_serpentine_rcpt_Srv"/>
</dbReference>
<evidence type="ECO:0000313" key="3">
    <source>
        <dbReference type="Proteomes" id="UP000035680"/>
    </source>
</evidence>
<dbReference type="PANTHER" id="PTHR31552:SF8">
    <property type="entry name" value="SERPENTINE RECEPTOR CLASS GAMMA"/>
    <property type="match status" value="1"/>
</dbReference>
<dbReference type="WBParaSite" id="SVE_1889700.1">
    <property type="protein sequence ID" value="SVE_1889700.1"/>
    <property type="gene ID" value="SVE_1889700"/>
</dbReference>
<dbReference type="PANTHER" id="PTHR31552">
    <property type="entry name" value="SERPENTINE RECEPTOR CLASS GAMMA"/>
    <property type="match status" value="1"/>
</dbReference>
<name>A0A0K0G2F1_STRVS</name>
<dbReference type="Proteomes" id="UP000035680">
    <property type="component" value="Unassembled WGS sequence"/>
</dbReference>
<organism evidence="3 4">
    <name type="scientific">Strongyloides venezuelensis</name>
    <name type="common">Threadworm</name>
    <dbReference type="NCBI Taxonomy" id="75913"/>
    <lineage>
        <taxon>Eukaryota</taxon>
        <taxon>Metazoa</taxon>
        <taxon>Ecdysozoa</taxon>
        <taxon>Nematoda</taxon>
        <taxon>Chromadorea</taxon>
        <taxon>Rhabditida</taxon>
        <taxon>Tylenchina</taxon>
        <taxon>Panagrolaimomorpha</taxon>
        <taxon>Strongyloidoidea</taxon>
        <taxon>Strongyloididae</taxon>
        <taxon>Strongyloides</taxon>
    </lineage>
</organism>
<feature type="transmembrane region" description="Helical" evidence="2">
    <location>
        <begin position="75"/>
        <end position="99"/>
    </location>
</feature>
<feature type="region of interest" description="Disordered" evidence="1">
    <location>
        <begin position="323"/>
        <end position="342"/>
    </location>
</feature>
<feature type="transmembrane region" description="Helical" evidence="2">
    <location>
        <begin position="39"/>
        <end position="63"/>
    </location>
</feature>
<evidence type="ECO:0000313" key="4">
    <source>
        <dbReference type="WBParaSite" id="SVE_1889700.1"/>
    </source>
</evidence>
<dbReference type="AlphaFoldDB" id="A0A0K0G2F1"/>
<protein>
    <submittedName>
        <fullName evidence="4">Serpentine receptor class gamma</fullName>
    </submittedName>
</protein>
<feature type="transmembrane region" description="Helical" evidence="2">
    <location>
        <begin position="192"/>
        <end position="213"/>
    </location>
</feature>
<feature type="transmembrane region" description="Helical" evidence="2">
    <location>
        <begin position="225"/>
        <end position="250"/>
    </location>
</feature>